<dbReference type="Proteomes" id="UP000434101">
    <property type="component" value="Unassembled WGS sequence"/>
</dbReference>
<evidence type="ECO:0000256" key="2">
    <source>
        <dbReference type="ARBA" id="ARBA00022723"/>
    </source>
</evidence>
<dbReference type="GO" id="GO:0046872">
    <property type="term" value="F:metal ion binding"/>
    <property type="evidence" value="ECO:0007669"/>
    <property type="project" value="UniProtKB-KW"/>
</dbReference>
<name>A0A6B0VQG0_9EURY</name>
<comment type="cofactor">
    <cofactor evidence="1">
        <name>Zn(2+)</name>
        <dbReference type="ChEBI" id="CHEBI:29105"/>
    </cofactor>
</comment>
<dbReference type="AlphaFoldDB" id="A0A6B0VQG0"/>
<dbReference type="OrthoDB" id="6529at2157"/>
<comment type="caution">
    <text evidence="5">The sequence shown here is derived from an EMBL/GenBank/DDBJ whole genome shotgun (WGS) entry which is preliminary data.</text>
</comment>
<keyword evidence="6" id="KW-1185">Reference proteome</keyword>
<dbReference type="GO" id="GO:0016829">
    <property type="term" value="F:lyase activity"/>
    <property type="evidence" value="ECO:0007669"/>
    <property type="project" value="UniProtKB-KW"/>
</dbReference>
<evidence type="ECO:0000256" key="3">
    <source>
        <dbReference type="ARBA" id="ARBA00022833"/>
    </source>
</evidence>
<dbReference type="Gene3D" id="3.30.479.10">
    <property type="entry name" value="6-pyruvoyl tetrahydropterin synthase/QueD"/>
    <property type="match status" value="1"/>
</dbReference>
<gene>
    <name evidence="5" type="ORF">GS429_16940</name>
</gene>
<dbReference type="EMBL" id="WUYX01000060">
    <property type="protein sequence ID" value="MXV63714.1"/>
    <property type="molecule type" value="Genomic_DNA"/>
</dbReference>
<reference evidence="5 6" key="1">
    <citation type="submission" date="2020-01" db="EMBL/GenBank/DDBJ databases">
        <title>Natronorubrum sp. JWXQ-INN 674 isolated from Inner Mongolia Autonomous Region of China.</title>
        <authorList>
            <person name="Xue Q."/>
        </authorList>
    </citation>
    <scope>NUCLEOTIDE SEQUENCE [LARGE SCALE GENOMIC DNA]</scope>
    <source>
        <strain evidence="5 6">JWXQ-INN-674</strain>
    </source>
</reference>
<dbReference type="PANTHER" id="PTHR12589">
    <property type="entry name" value="PYRUVOYL TETRAHYDROBIOPTERIN SYNTHASE"/>
    <property type="match status" value="1"/>
</dbReference>
<dbReference type="InterPro" id="IPR007115">
    <property type="entry name" value="6-PTP_synth/QueD"/>
</dbReference>
<evidence type="ECO:0000313" key="6">
    <source>
        <dbReference type="Proteomes" id="UP000434101"/>
    </source>
</evidence>
<dbReference type="PANTHER" id="PTHR12589:SF7">
    <property type="entry name" value="6-PYRUVOYL TETRAHYDROBIOPTERIN SYNTHASE"/>
    <property type="match status" value="1"/>
</dbReference>
<dbReference type="InterPro" id="IPR038418">
    <property type="entry name" value="6-PTP_synth/QueD_sf"/>
</dbReference>
<dbReference type="Pfam" id="PF01242">
    <property type="entry name" value="PTPS"/>
    <property type="match status" value="1"/>
</dbReference>
<organism evidence="5 6">
    <name type="scientific">Natronorubrum halalkaliphilum</name>
    <dbReference type="NCBI Taxonomy" id="2691917"/>
    <lineage>
        <taxon>Archaea</taxon>
        <taxon>Methanobacteriati</taxon>
        <taxon>Methanobacteriota</taxon>
        <taxon>Stenosarchaea group</taxon>
        <taxon>Halobacteria</taxon>
        <taxon>Halobacteriales</taxon>
        <taxon>Natrialbaceae</taxon>
        <taxon>Natronorubrum</taxon>
    </lineage>
</organism>
<evidence type="ECO:0000313" key="5">
    <source>
        <dbReference type="EMBL" id="MXV63714.1"/>
    </source>
</evidence>
<evidence type="ECO:0000256" key="4">
    <source>
        <dbReference type="ARBA" id="ARBA00023239"/>
    </source>
</evidence>
<keyword evidence="4" id="KW-0456">Lyase</keyword>
<proteinExistence type="predicted"/>
<keyword evidence="3" id="KW-0862">Zinc</keyword>
<accession>A0A6B0VQG0</accession>
<protein>
    <submittedName>
        <fullName evidence="5">6-carboxytetrahydropterin synthase</fullName>
    </submittedName>
</protein>
<evidence type="ECO:0000256" key="1">
    <source>
        <dbReference type="ARBA" id="ARBA00001947"/>
    </source>
</evidence>
<keyword evidence="2" id="KW-0479">Metal-binding</keyword>
<dbReference type="RefSeq" id="WP_160066529.1">
    <property type="nucleotide sequence ID" value="NZ_WUYX01000060.1"/>
</dbReference>
<sequence>MYTVSVSRTVVAQHYLTVPAPGPEGDPHSHRFTIDATVRGPELNEYEYLVDIDDLTAAMDHLADFYRDRTLNDLPAFEGANPSAERFARVFGDRLLERLELEAQGVTKLRIEIEEDDVARVAHERSL</sequence>
<dbReference type="SUPFAM" id="SSF55620">
    <property type="entry name" value="Tetrahydrobiopterin biosynthesis enzymes-like"/>
    <property type="match status" value="1"/>
</dbReference>